<dbReference type="InterPro" id="IPR038765">
    <property type="entry name" value="Papain-like_cys_pep_sf"/>
</dbReference>
<dbReference type="EMBL" id="GL377602">
    <property type="protein sequence ID" value="EFJ20549.1"/>
    <property type="molecule type" value="Genomic_DNA"/>
</dbReference>
<evidence type="ECO:0000259" key="2">
    <source>
        <dbReference type="Pfam" id="PF00112"/>
    </source>
</evidence>
<proteinExistence type="inferred from homology"/>
<dbReference type="InterPro" id="IPR013128">
    <property type="entry name" value="Peptidase_C1A"/>
</dbReference>
<dbReference type="SUPFAM" id="SSF54001">
    <property type="entry name" value="Cysteine proteinases"/>
    <property type="match status" value="1"/>
</dbReference>
<dbReference type="Pfam" id="PF00112">
    <property type="entry name" value="Peptidase_C1"/>
    <property type="match status" value="1"/>
</dbReference>
<dbReference type="InterPro" id="IPR000668">
    <property type="entry name" value="Peptidase_C1A_C"/>
</dbReference>
<comment type="similarity">
    <text evidence="1">Belongs to the peptidase C1 family.</text>
</comment>
<reference evidence="3 4" key="1">
    <citation type="journal article" date="2011" name="Science">
        <title>The Selaginella genome identifies genetic changes associated with the evolution of vascular plants.</title>
        <authorList>
            <person name="Banks J.A."/>
            <person name="Nishiyama T."/>
            <person name="Hasebe M."/>
            <person name="Bowman J.L."/>
            <person name="Gribskov M."/>
            <person name="dePamphilis C."/>
            <person name="Albert V.A."/>
            <person name="Aono N."/>
            <person name="Aoyama T."/>
            <person name="Ambrose B.A."/>
            <person name="Ashton N.W."/>
            <person name="Axtell M.J."/>
            <person name="Barker E."/>
            <person name="Barker M.S."/>
            <person name="Bennetzen J.L."/>
            <person name="Bonawitz N.D."/>
            <person name="Chapple C."/>
            <person name="Cheng C."/>
            <person name="Correa L.G."/>
            <person name="Dacre M."/>
            <person name="DeBarry J."/>
            <person name="Dreyer I."/>
            <person name="Elias M."/>
            <person name="Engstrom E.M."/>
            <person name="Estelle M."/>
            <person name="Feng L."/>
            <person name="Finet C."/>
            <person name="Floyd S.K."/>
            <person name="Frommer W.B."/>
            <person name="Fujita T."/>
            <person name="Gramzow L."/>
            <person name="Gutensohn M."/>
            <person name="Harholt J."/>
            <person name="Hattori M."/>
            <person name="Heyl A."/>
            <person name="Hirai T."/>
            <person name="Hiwatashi Y."/>
            <person name="Ishikawa M."/>
            <person name="Iwata M."/>
            <person name="Karol K.G."/>
            <person name="Koehler B."/>
            <person name="Kolukisaoglu U."/>
            <person name="Kubo M."/>
            <person name="Kurata T."/>
            <person name="Lalonde S."/>
            <person name="Li K."/>
            <person name="Li Y."/>
            <person name="Litt A."/>
            <person name="Lyons E."/>
            <person name="Manning G."/>
            <person name="Maruyama T."/>
            <person name="Michael T.P."/>
            <person name="Mikami K."/>
            <person name="Miyazaki S."/>
            <person name="Morinaga S."/>
            <person name="Murata T."/>
            <person name="Mueller-Roeber B."/>
            <person name="Nelson D.R."/>
            <person name="Obara M."/>
            <person name="Oguri Y."/>
            <person name="Olmstead R.G."/>
            <person name="Onodera N."/>
            <person name="Petersen B.L."/>
            <person name="Pils B."/>
            <person name="Prigge M."/>
            <person name="Rensing S.A."/>
            <person name="Riano-Pachon D.M."/>
            <person name="Roberts A.W."/>
            <person name="Sato Y."/>
            <person name="Scheller H.V."/>
            <person name="Schulz B."/>
            <person name="Schulz C."/>
            <person name="Shakirov E.V."/>
            <person name="Shibagaki N."/>
            <person name="Shinohara N."/>
            <person name="Shippen D.E."/>
            <person name="Soerensen I."/>
            <person name="Sotooka R."/>
            <person name="Sugimoto N."/>
            <person name="Sugita M."/>
            <person name="Sumikawa N."/>
            <person name="Tanurdzic M."/>
            <person name="Theissen G."/>
            <person name="Ulvskov P."/>
            <person name="Wakazuki S."/>
            <person name="Weng J.K."/>
            <person name="Willats W.W."/>
            <person name="Wipf D."/>
            <person name="Wolf P.G."/>
            <person name="Yang L."/>
            <person name="Zimmer A.D."/>
            <person name="Zhu Q."/>
            <person name="Mitros T."/>
            <person name="Hellsten U."/>
            <person name="Loque D."/>
            <person name="Otillar R."/>
            <person name="Salamov A."/>
            <person name="Schmutz J."/>
            <person name="Shapiro H."/>
            <person name="Lindquist E."/>
            <person name="Lucas S."/>
            <person name="Rokhsar D."/>
            <person name="Grigoriev I.V."/>
        </authorList>
    </citation>
    <scope>NUCLEOTIDE SEQUENCE [LARGE SCALE GENOMIC DNA]</scope>
</reference>
<protein>
    <recommendedName>
        <fullName evidence="2">Peptidase C1A papain C-terminal domain-containing protein</fullName>
    </recommendedName>
</protein>
<organism evidence="4">
    <name type="scientific">Selaginella moellendorffii</name>
    <name type="common">Spikemoss</name>
    <dbReference type="NCBI Taxonomy" id="88036"/>
    <lineage>
        <taxon>Eukaryota</taxon>
        <taxon>Viridiplantae</taxon>
        <taxon>Streptophyta</taxon>
        <taxon>Embryophyta</taxon>
        <taxon>Tracheophyta</taxon>
        <taxon>Lycopodiopsida</taxon>
        <taxon>Selaginellales</taxon>
        <taxon>Selaginellaceae</taxon>
        <taxon>Selaginella</taxon>
    </lineage>
</organism>
<dbReference type="Gramene" id="EFJ20549">
    <property type="protein sequence ID" value="EFJ20549"/>
    <property type="gene ID" value="SELMODRAFT_418260"/>
</dbReference>
<name>D8S560_SELML</name>
<dbReference type="InParanoid" id="D8S560"/>
<sequence length="217" mass="23221">MAASMQEKALTGEALAGVSDPQLHALAGEALVAVGGVSDPQLQGICGGFNRMREGELKAILGACTPSLVVAAWGQFEMTGHVIVVREKIPGANPVCDKFVVDPNGGKSFDTGCCNNFEPGIRQVIDHVEVDVATALENVESHFKHFIKVYLTDEEYKLQIRLHFLQQITCQRVWDGAVTPVKNQGSCGSCWTFSSTGAVEGAHFLKTGELSSLSRSS</sequence>
<dbReference type="InterPro" id="IPR000169">
    <property type="entry name" value="Pept_cys_AS"/>
</dbReference>
<dbReference type="AlphaFoldDB" id="D8S560"/>
<dbReference type="GO" id="GO:0008234">
    <property type="term" value="F:cysteine-type peptidase activity"/>
    <property type="evidence" value="ECO:0007669"/>
    <property type="project" value="InterPro"/>
</dbReference>
<dbReference type="KEGG" id="smo:SELMODRAFT_418260"/>
<dbReference type="HOGENOM" id="CLU_069250_0_0_1"/>
<dbReference type="eggNOG" id="KOG1542">
    <property type="taxonomic scope" value="Eukaryota"/>
</dbReference>
<dbReference type="PROSITE" id="PS00139">
    <property type="entry name" value="THIOL_PROTEASE_CYS"/>
    <property type="match status" value="1"/>
</dbReference>
<dbReference type="PANTHER" id="PTHR12411">
    <property type="entry name" value="CYSTEINE PROTEASE FAMILY C1-RELATED"/>
    <property type="match status" value="1"/>
</dbReference>
<keyword evidence="4" id="KW-1185">Reference proteome</keyword>
<evidence type="ECO:0000256" key="1">
    <source>
        <dbReference type="ARBA" id="ARBA00008455"/>
    </source>
</evidence>
<dbReference type="Gene3D" id="3.90.70.10">
    <property type="entry name" value="Cysteine proteinases"/>
    <property type="match status" value="1"/>
</dbReference>
<feature type="domain" description="Peptidase C1A papain C-terminal" evidence="2">
    <location>
        <begin position="175"/>
        <end position="215"/>
    </location>
</feature>
<dbReference type="STRING" id="88036.D8S560"/>
<evidence type="ECO:0000313" key="3">
    <source>
        <dbReference type="EMBL" id="EFJ20549.1"/>
    </source>
</evidence>
<accession>D8S560</accession>
<dbReference type="Proteomes" id="UP000001514">
    <property type="component" value="Unassembled WGS sequence"/>
</dbReference>
<gene>
    <name evidence="3" type="ORF">SELMODRAFT_418260</name>
</gene>
<evidence type="ECO:0000313" key="4">
    <source>
        <dbReference type="Proteomes" id="UP000001514"/>
    </source>
</evidence>
<dbReference type="GO" id="GO:0006508">
    <property type="term" value="P:proteolysis"/>
    <property type="evidence" value="ECO:0007669"/>
    <property type="project" value="InterPro"/>
</dbReference>